<proteinExistence type="predicted"/>
<protein>
    <submittedName>
        <fullName evidence="1">Uncharacterized protein</fullName>
    </submittedName>
</protein>
<evidence type="ECO:0000313" key="1">
    <source>
        <dbReference type="EMBL" id="CAB4272023.1"/>
    </source>
</evidence>
<accession>A0A6J5U749</accession>
<sequence length="137" mass="15302">MCAPNEWGFKKTFIVGESLFNCIVPKPIQRAKPQVTPKVVKTQLKKTLSKNAFRNARKRAARALRKKEAKSQSIEAILSELSGTSSMVTASEKTASTLAVPTPKRTSATPICPNHDWINSGQLISYRFSLDDFHRRN</sequence>
<dbReference type="AlphaFoldDB" id="A0A6J5U749"/>
<organism evidence="1 2">
    <name type="scientific">Prunus armeniaca</name>
    <name type="common">Apricot</name>
    <name type="synonym">Armeniaca vulgaris</name>
    <dbReference type="NCBI Taxonomy" id="36596"/>
    <lineage>
        <taxon>Eukaryota</taxon>
        <taxon>Viridiplantae</taxon>
        <taxon>Streptophyta</taxon>
        <taxon>Embryophyta</taxon>
        <taxon>Tracheophyta</taxon>
        <taxon>Spermatophyta</taxon>
        <taxon>Magnoliopsida</taxon>
        <taxon>eudicotyledons</taxon>
        <taxon>Gunneridae</taxon>
        <taxon>Pentapetalae</taxon>
        <taxon>rosids</taxon>
        <taxon>fabids</taxon>
        <taxon>Rosales</taxon>
        <taxon>Rosaceae</taxon>
        <taxon>Amygdaloideae</taxon>
        <taxon>Amygdaleae</taxon>
        <taxon>Prunus</taxon>
    </lineage>
</organism>
<gene>
    <name evidence="1" type="ORF">CURHAP_LOCUS18523</name>
</gene>
<reference evidence="1 2" key="1">
    <citation type="submission" date="2020-05" db="EMBL/GenBank/DDBJ databases">
        <authorList>
            <person name="Campoy J."/>
            <person name="Schneeberger K."/>
            <person name="Spophaly S."/>
        </authorList>
    </citation>
    <scope>NUCLEOTIDE SEQUENCE [LARGE SCALE GENOMIC DNA]</scope>
    <source>
        <strain evidence="1">PruArmRojPasFocal</strain>
    </source>
</reference>
<dbReference type="Proteomes" id="UP000507222">
    <property type="component" value="Unassembled WGS sequence"/>
</dbReference>
<name>A0A6J5U749_PRUAR</name>
<evidence type="ECO:0000313" key="2">
    <source>
        <dbReference type="Proteomes" id="UP000507222"/>
    </source>
</evidence>
<dbReference type="EMBL" id="CAEKDK010000003">
    <property type="protein sequence ID" value="CAB4272023.1"/>
    <property type="molecule type" value="Genomic_DNA"/>
</dbReference>